<gene>
    <name evidence="1" type="ORF">V2J85_19855</name>
</gene>
<evidence type="ECO:0000313" key="2">
    <source>
        <dbReference type="Proteomes" id="UP001307760"/>
    </source>
</evidence>
<dbReference type="EMBL" id="JAZBJP010000011">
    <property type="protein sequence ID" value="MEE4421588.1"/>
    <property type="molecule type" value="Genomic_DNA"/>
</dbReference>
<evidence type="ECO:0000313" key="1">
    <source>
        <dbReference type="EMBL" id="MEE4421588.1"/>
    </source>
</evidence>
<sequence length="41" mass="4520">MWTFVNGPGYRVGIPALHDAHPEIPWTGFADWAHGAFVAAR</sequence>
<reference evidence="1 2" key="1">
    <citation type="submission" date="2023-12" db="EMBL/GenBank/DDBJ databases">
        <title>30 novel species of actinomycetes from the DSMZ collection.</title>
        <authorList>
            <person name="Nouioui I."/>
        </authorList>
    </citation>
    <scope>NUCLEOTIDE SEQUENCE [LARGE SCALE GENOMIC DNA]</scope>
    <source>
        <strain evidence="1 2">DSM 41528</strain>
    </source>
</reference>
<accession>A0ABU7NS18</accession>
<comment type="caution">
    <text evidence="1">The sequence shown here is derived from an EMBL/GenBank/DDBJ whole genome shotgun (WGS) entry which is preliminary data.</text>
</comment>
<dbReference type="Proteomes" id="UP001307760">
    <property type="component" value="Unassembled WGS sequence"/>
</dbReference>
<protein>
    <submittedName>
        <fullName evidence="1">Uncharacterized protein</fullName>
    </submittedName>
</protein>
<keyword evidence="2" id="KW-1185">Reference proteome</keyword>
<organism evidence="1 2">
    <name type="scientific">Streptomyces bugieae</name>
    <dbReference type="NCBI Taxonomy" id="3098223"/>
    <lineage>
        <taxon>Bacteria</taxon>
        <taxon>Bacillati</taxon>
        <taxon>Actinomycetota</taxon>
        <taxon>Actinomycetes</taxon>
        <taxon>Kitasatosporales</taxon>
        <taxon>Streptomycetaceae</taxon>
        <taxon>Streptomyces</taxon>
    </lineage>
</organism>
<proteinExistence type="predicted"/>
<name>A0ABU7NS18_9ACTN</name>